<proteinExistence type="predicted"/>
<dbReference type="InterPro" id="IPR036390">
    <property type="entry name" value="WH_DNA-bd_sf"/>
</dbReference>
<evidence type="ECO:0000313" key="3">
    <source>
        <dbReference type="EMBL" id="TGC07220.1"/>
    </source>
</evidence>
<dbReference type="InterPro" id="IPR057527">
    <property type="entry name" value="HVO_A0261-like_N"/>
</dbReference>
<comment type="caution">
    <text evidence="3">The sequence shown here is derived from an EMBL/GenBank/DDBJ whole genome shotgun (WGS) entry which is preliminary data.</text>
</comment>
<name>A0A4E0Q2R6_9EURY</name>
<protein>
    <submittedName>
        <fullName evidence="3">Transcriptional regulator</fullName>
    </submittedName>
</protein>
<feature type="domain" description="Methanogenesis regulatory protein FilR1 middle" evidence="1">
    <location>
        <begin position="131"/>
        <end position="259"/>
    </location>
</feature>
<keyword evidence="4" id="KW-1185">Reference proteome</keyword>
<dbReference type="InterPro" id="IPR016490">
    <property type="entry name" value="Tscrpt_reg_HTH_AF0396-typ3"/>
</dbReference>
<dbReference type="PIRSF" id="PIRSF006692">
    <property type="entry name" value="TF_HTH_AF0396_prd"/>
    <property type="match status" value="1"/>
</dbReference>
<dbReference type="OrthoDB" id="11410at2157"/>
<feature type="domain" description="HVO-A0261-like N-terminal" evidence="2">
    <location>
        <begin position="11"/>
        <end position="89"/>
    </location>
</feature>
<dbReference type="InterPro" id="IPR013561">
    <property type="entry name" value="FilR1_middle_dom"/>
</dbReference>
<dbReference type="Proteomes" id="UP000297295">
    <property type="component" value="Unassembled WGS sequence"/>
</dbReference>
<dbReference type="Pfam" id="PF25213">
    <property type="entry name" value="HVO_A0261_N"/>
    <property type="match status" value="1"/>
</dbReference>
<reference evidence="3 4" key="1">
    <citation type="submission" date="2017-11" db="EMBL/GenBank/DDBJ databases">
        <title>Isolation and Characterization of Methanogenic Archaea from Saline Meromictic Lake at Siberia.</title>
        <authorList>
            <person name="Shen Y."/>
            <person name="Huang H.-H."/>
            <person name="Lai M.-C."/>
            <person name="Chen S.-C."/>
        </authorList>
    </citation>
    <scope>NUCLEOTIDE SEQUENCE [LARGE SCALE GENOMIC DNA]</scope>
    <source>
        <strain evidence="3 4">SY-01</strain>
    </source>
</reference>
<dbReference type="InterPro" id="IPR036388">
    <property type="entry name" value="WH-like_DNA-bd_sf"/>
</dbReference>
<evidence type="ECO:0000313" key="4">
    <source>
        <dbReference type="Proteomes" id="UP000297295"/>
    </source>
</evidence>
<dbReference type="Gene3D" id="1.10.10.10">
    <property type="entry name" value="Winged helix-like DNA-binding domain superfamily/Winged helix DNA-binding domain"/>
    <property type="match status" value="1"/>
</dbReference>
<dbReference type="Pfam" id="PF08350">
    <property type="entry name" value="FilR1_middle"/>
    <property type="match status" value="1"/>
</dbReference>
<evidence type="ECO:0000259" key="1">
    <source>
        <dbReference type="Pfam" id="PF08350"/>
    </source>
</evidence>
<dbReference type="AlphaFoldDB" id="A0A4E0Q2R6"/>
<dbReference type="RefSeq" id="WP_135390499.1">
    <property type="nucleotide sequence ID" value="NZ_PGGK01000018.1"/>
</dbReference>
<accession>A0A4E0Q2R6</accession>
<dbReference type="SUPFAM" id="SSF46785">
    <property type="entry name" value="Winged helix' DNA-binding domain"/>
    <property type="match status" value="1"/>
</dbReference>
<evidence type="ECO:0000259" key="2">
    <source>
        <dbReference type="Pfam" id="PF25213"/>
    </source>
</evidence>
<dbReference type="CDD" id="cd00090">
    <property type="entry name" value="HTH_ARSR"/>
    <property type="match status" value="1"/>
</dbReference>
<gene>
    <name evidence="3" type="ORF">CUN85_11775</name>
</gene>
<organism evidence="3 4">
    <name type="scientific">Methanolobus halotolerans</name>
    <dbReference type="NCBI Taxonomy" id="2052935"/>
    <lineage>
        <taxon>Archaea</taxon>
        <taxon>Methanobacteriati</taxon>
        <taxon>Methanobacteriota</taxon>
        <taxon>Stenosarchaea group</taxon>
        <taxon>Methanomicrobia</taxon>
        <taxon>Methanosarcinales</taxon>
        <taxon>Methanosarcinaceae</taxon>
        <taxon>Methanolobus</taxon>
    </lineage>
</organism>
<dbReference type="EMBL" id="PGGK01000018">
    <property type="protein sequence ID" value="TGC07220.1"/>
    <property type="molecule type" value="Genomic_DNA"/>
</dbReference>
<dbReference type="InterPro" id="IPR011991">
    <property type="entry name" value="ArsR-like_HTH"/>
</dbReference>
<sequence length="266" mass="30694">MGIKLMKKQITEVLLASDKRKNILLLLQEGPLKMETLFESLDTTRSALLPQIKILRENHLIFKSQDTYELTTIGKLIVEEMVSFLSTAEMFGGNCEYFGTHFIDFIPPLFLKKLSQIGVGEVMEVSAEDFYDVDKEFLGKALESHEWLEITSALHPTFHDFYMEMIDHVTEVSVIITQEVYEKAKQEYYDDFKELIDLDLISIYMYPESPGFTSFIVAGQSIKFRLLTLKGVHDNKSISFSGPGALEWGRELFEYYRRQSVPIIEV</sequence>